<dbReference type="Proteomes" id="UP000291084">
    <property type="component" value="Chromosome 2"/>
</dbReference>
<organism evidence="2 3">
    <name type="scientific">Vigna angularis var. angularis</name>
    <dbReference type="NCBI Taxonomy" id="157739"/>
    <lineage>
        <taxon>Eukaryota</taxon>
        <taxon>Viridiplantae</taxon>
        <taxon>Streptophyta</taxon>
        <taxon>Embryophyta</taxon>
        <taxon>Tracheophyta</taxon>
        <taxon>Spermatophyta</taxon>
        <taxon>Magnoliopsida</taxon>
        <taxon>eudicotyledons</taxon>
        <taxon>Gunneridae</taxon>
        <taxon>Pentapetalae</taxon>
        <taxon>rosids</taxon>
        <taxon>fabids</taxon>
        <taxon>Fabales</taxon>
        <taxon>Fabaceae</taxon>
        <taxon>Papilionoideae</taxon>
        <taxon>50 kb inversion clade</taxon>
        <taxon>NPAAA clade</taxon>
        <taxon>indigoferoid/millettioid clade</taxon>
        <taxon>Phaseoleae</taxon>
        <taxon>Vigna</taxon>
    </lineage>
</organism>
<reference evidence="2 3" key="1">
    <citation type="journal article" date="2015" name="Sci. Rep.">
        <title>The power of single molecule real-time sequencing technology in the de novo assembly of a eukaryotic genome.</title>
        <authorList>
            <person name="Sakai H."/>
            <person name="Naito K."/>
            <person name="Ogiso-Tanaka E."/>
            <person name="Takahashi Y."/>
            <person name="Iseki K."/>
            <person name="Muto C."/>
            <person name="Satou K."/>
            <person name="Teruya K."/>
            <person name="Shiroma A."/>
            <person name="Shimoji M."/>
            <person name="Hirano T."/>
            <person name="Itoh T."/>
            <person name="Kaga A."/>
            <person name="Tomooka N."/>
        </authorList>
    </citation>
    <scope>NUCLEOTIDE SEQUENCE [LARGE SCALE GENOMIC DNA]</scope>
    <source>
        <strain evidence="3">cv. Shumari</strain>
    </source>
</reference>
<dbReference type="AlphaFoldDB" id="A0A0S3RFA8"/>
<evidence type="ECO:0000256" key="1">
    <source>
        <dbReference type="SAM" id="MobiDB-lite"/>
    </source>
</evidence>
<evidence type="ECO:0000313" key="3">
    <source>
        <dbReference type="Proteomes" id="UP000291084"/>
    </source>
</evidence>
<feature type="region of interest" description="Disordered" evidence="1">
    <location>
        <begin position="78"/>
        <end position="110"/>
    </location>
</feature>
<gene>
    <name evidence="2" type="primary">Vigan.02G225600</name>
    <name evidence="2" type="ORF">VIGAN_02225600</name>
</gene>
<feature type="compositionally biased region" description="Basic and acidic residues" evidence="1">
    <location>
        <begin position="11"/>
        <end position="24"/>
    </location>
</feature>
<feature type="non-terminal residue" evidence="2">
    <location>
        <position position="1"/>
    </location>
</feature>
<feature type="compositionally biased region" description="Basic and acidic residues" evidence="1">
    <location>
        <begin position="86"/>
        <end position="110"/>
    </location>
</feature>
<protein>
    <submittedName>
        <fullName evidence="2">Uncharacterized protein</fullName>
    </submittedName>
</protein>
<feature type="compositionally biased region" description="Polar residues" evidence="1">
    <location>
        <begin position="25"/>
        <end position="35"/>
    </location>
</feature>
<sequence length="110" mass="12813">KQFQSSPLWKAIKEKEKRKEKEQKNSTNFSRSWNKSGKPIRNPSKKHHADIPFFIQTKPFTSQANILPGNSCSTFNKSRLLNHGRTSPESKRCQLERSSKSVRRLSKEEI</sequence>
<name>A0A0S3RFA8_PHAAN</name>
<accession>A0A0S3RFA8</accession>
<dbReference type="EMBL" id="AP015035">
    <property type="protein sequence ID" value="BAT79380.1"/>
    <property type="molecule type" value="Genomic_DNA"/>
</dbReference>
<proteinExistence type="predicted"/>
<keyword evidence="3" id="KW-1185">Reference proteome</keyword>
<feature type="region of interest" description="Disordered" evidence="1">
    <location>
        <begin position="1"/>
        <end position="50"/>
    </location>
</feature>
<evidence type="ECO:0000313" key="2">
    <source>
        <dbReference type="EMBL" id="BAT79380.1"/>
    </source>
</evidence>